<comment type="caution">
    <text evidence="2">The sequence shown here is derived from an EMBL/GenBank/DDBJ whole genome shotgun (WGS) entry which is preliminary data.</text>
</comment>
<gene>
    <name evidence="2" type="ORF">DCP95_02045</name>
</gene>
<dbReference type="EMBL" id="DMNG01000032">
    <property type="protein sequence ID" value="HAN23338.1"/>
    <property type="molecule type" value="Genomic_DNA"/>
</dbReference>
<dbReference type="Proteomes" id="UP000257479">
    <property type="component" value="Unassembled WGS sequence"/>
</dbReference>
<feature type="region of interest" description="Disordered" evidence="1">
    <location>
        <begin position="1"/>
        <end position="25"/>
    </location>
</feature>
<dbReference type="AlphaFoldDB" id="A0A3C1K9Y7"/>
<protein>
    <submittedName>
        <fullName evidence="2">Uncharacterized protein</fullName>
    </submittedName>
</protein>
<feature type="compositionally biased region" description="Basic and acidic residues" evidence="1">
    <location>
        <begin position="10"/>
        <end position="24"/>
    </location>
</feature>
<evidence type="ECO:0000256" key="1">
    <source>
        <dbReference type="SAM" id="MobiDB-lite"/>
    </source>
</evidence>
<name>A0A3C1K9Y7_9MICO</name>
<organism evidence="2 3">
    <name type="scientific">Microbacterium ginsengisoli</name>
    <dbReference type="NCBI Taxonomy" id="400772"/>
    <lineage>
        <taxon>Bacteria</taxon>
        <taxon>Bacillati</taxon>
        <taxon>Actinomycetota</taxon>
        <taxon>Actinomycetes</taxon>
        <taxon>Micrococcales</taxon>
        <taxon>Microbacteriaceae</taxon>
        <taxon>Microbacterium</taxon>
    </lineage>
</organism>
<accession>A0A3C1K9Y7</accession>
<evidence type="ECO:0000313" key="2">
    <source>
        <dbReference type="EMBL" id="HAN23338.1"/>
    </source>
</evidence>
<evidence type="ECO:0000313" key="3">
    <source>
        <dbReference type="Proteomes" id="UP000257479"/>
    </source>
</evidence>
<reference evidence="2 3" key="1">
    <citation type="journal article" date="2018" name="Nat. Biotechnol.">
        <title>A standardized bacterial taxonomy based on genome phylogeny substantially revises the tree of life.</title>
        <authorList>
            <person name="Parks D.H."/>
            <person name="Chuvochina M."/>
            <person name="Waite D.W."/>
            <person name="Rinke C."/>
            <person name="Skarshewski A."/>
            <person name="Chaumeil P.A."/>
            <person name="Hugenholtz P."/>
        </authorList>
    </citation>
    <scope>NUCLEOTIDE SEQUENCE [LARGE SCALE GENOMIC DNA]</scope>
    <source>
        <strain evidence="2">UBA9152</strain>
    </source>
</reference>
<proteinExistence type="predicted"/>
<sequence>MWKVTSNPQEGEKDMPEVDREAPAAERNMLVPSTCARCGAHIMAGDADNSDLDVCDNCELRIEAEIRFPETERTRPAVTAAFREAFVAGADWVRSSRSAAIAAGRQRVEALRRTADIHEFENNICGPLPPTPIVLELRAAADDLQALVDLASAAVRHS</sequence>